<gene>
    <name evidence="1" type="ORF">EAV92_14925</name>
</gene>
<protein>
    <submittedName>
        <fullName evidence="1">Uncharacterized protein</fullName>
    </submittedName>
</protein>
<organism evidence="1 2">
    <name type="scientific">Cohnella candidum</name>
    <dbReference type="NCBI Taxonomy" id="2674991"/>
    <lineage>
        <taxon>Bacteria</taxon>
        <taxon>Bacillati</taxon>
        <taxon>Bacillota</taxon>
        <taxon>Bacilli</taxon>
        <taxon>Bacillales</taxon>
        <taxon>Paenibacillaceae</taxon>
        <taxon>Cohnella</taxon>
    </lineage>
</organism>
<dbReference type="KEGG" id="coh:EAV92_14925"/>
<name>A0A3G3K5B7_9BACL</name>
<proteinExistence type="predicted"/>
<evidence type="ECO:0000313" key="2">
    <source>
        <dbReference type="Proteomes" id="UP000269097"/>
    </source>
</evidence>
<reference evidence="1 2" key="1">
    <citation type="submission" date="2018-10" db="EMBL/GenBank/DDBJ databases">
        <title>Genome Sequence of Cohnella sp.</title>
        <authorList>
            <person name="Srinivasan S."/>
            <person name="Kim M.K."/>
        </authorList>
    </citation>
    <scope>NUCLEOTIDE SEQUENCE [LARGE SCALE GENOMIC DNA]</scope>
    <source>
        <strain evidence="1 2">18JY8-7</strain>
    </source>
</reference>
<dbReference type="AlphaFoldDB" id="A0A3G3K5B7"/>
<accession>A0A3G3K5B7</accession>
<dbReference type="EMBL" id="CP033433">
    <property type="protein sequence ID" value="AYQ75668.1"/>
    <property type="molecule type" value="Genomic_DNA"/>
</dbReference>
<dbReference type="Proteomes" id="UP000269097">
    <property type="component" value="Chromosome"/>
</dbReference>
<evidence type="ECO:0000313" key="1">
    <source>
        <dbReference type="EMBL" id="AYQ75668.1"/>
    </source>
</evidence>
<sequence length="91" mass="10558">MKAAEDAEQEEREEREEPISPVYLLEHLLSYIHQDDQIESVMYVARMNDGTITSGWTDLAYTEAIGLLEIGKLQVVKEMWSEWEPGNKENE</sequence>
<keyword evidence="2" id="KW-1185">Reference proteome</keyword>